<feature type="compositionally biased region" description="Low complexity" evidence="6">
    <location>
        <begin position="57"/>
        <end position="69"/>
    </location>
</feature>
<dbReference type="GO" id="GO:0019774">
    <property type="term" value="C:proteasome core complex, beta-subunit complex"/>
    <property type="evidence" value="ECO:0007669"/>
    <property type="project" value="InterPro"/>
</dbReference>
<dbReference type="Proteomes" id="UP000712600">
    <property type="component" value="Unassembled WGS sequence"/>
</dbReference>
<evidence type="ECO:0008006" key="10">
    <source>
        <dbReference type="Google" id="ProtNLM"/>
    </source>
</evidence>
<feature type="transmembrane region" description="Helical" evidence="7">
    <location>
        <begin position="395"/>
        <end position="421"/>
    </location>
</feature>
<evidence type="ECO:0000256" key="3">
    <source>
        <dbReference type="ARBA" id="ARBA00022490"/>
    </source>
</evidence>
<dbReference type="Pfam" id="PF05097">
    <property type="entry name" value="DUF688"/>
    <property type="match status" value="1"/>
</dbReference>
<evidence type="ECO:0000256" key="1">
    <source>
        <dbReference type="ARBA" id="ARBA00004123"/>
    </source>
</evidence>
<sequence length="510" mass="56881">MSMVELDSESPFKRPGAVPFNWEIRPGIPKTRTQPDDDGPTLLKPPKKLSTLRMTKLPPSLSSSPAVSPFAPPPPSSFKIKPRQDSRSSGPPPAPYWRCSSARATTRDSGTATNWRRWSLLKPLLRFKKSKTRDVKNDTGLDSTTTTSSESDVFYDAETKSFSSSEESSSLSSSFRVKHNESDLSSAEKRIILMMERDRLDWDVWFIQLPTHGPVRRPNEYNSAGVSSKPPSTLLTLSLLRLSDISSVLLEKSSKHHSTNPTLPMSIFEYNGSAVVAMVGKNCFAIASDRRLGVQLQTIATDFQRISKIHDRVFIGLSGLATDVQTLYQRLVFRHKLYQLREERDMKPETFASLVSAILYEKRFGPYLCQPVIAGLGEDDKPFICTMDSIGAKCFGGVVSAMLMIPHVVCYFYVVSLVFAVPRMSSPLLFSFRRAELAKDFVVSGTASESLYGACEAMYKPHMEAEELFETISQALLSSVDRDCLSGWGGHVYVVTPSEIKERILKGRMD</sequence>
<organism evidence="8 9">
    <name type="scientific">Brassica cretica</name>
    <name type="common">Mustard</name>
    <dbReference type="NCBI Taxonomy" id="69181"/>
    <lineage>
        <taxon>Eukaryota</taxon>
        <taxon>Viridiplantae</taxon>
        <taxon>Streptophyta</taxon>
        <taxon>Embryophyta</taxon>
        <taxon>Tracheophyta</taxon>
        <taxon>Spermatophyta</taxon>
        <taxon>Magnoliopsida</taxon>
        <taxon>eudicotyledons</taxon>
        <taxon>Gunneridae</taxon>
        <taxon>Pentapetalae</taxon>
        <taxon>rosids</taxon>
        <taxon>malvids</taxon>
        <taxon>Brassicales</taxon>
        <taxon>Brassicaceae</taxon>
        <taxon>Brassiceae</taxon>
        <taxon>Brassica</taxon>
    </lineage>
</organism>
<dbReference type="EMBL" id="QGKX02002183">
    <property type="protein sequence ID" value="KAF3488358.1"/>
    <property type="molecule type" value="Genomic_DNA"/>
</dbReference>
<protein>
    <recommendedName>
        <fullName evidence="10">Proteasome endopeptidase complex</fullName>
    </recommendedName>
</protein>
<dbReference type="CDD" id="cd03759">
    <property type="entry name" value="proteasome_beta_type_3"/>
    <property type="match status" value="1"/>
</dbReference>
<dbReference type="InterPro" id="IPR016050">
    <property type="entry name" value="Proteasome_bsu_CS"/>
</dbReference>
<dbReference type="InterPro" id="IPR033811">
    <property type="entry name" value="Proteasome_beta_3"/>
</dbReference>
<evidence type="ECO:0000256" key="7">
    <source>
        <dbReference type="SAM" id="Phobius"/>
    </source>
</evidence>
<dbReference type="GO" id="GO:0043161">
    <property type="term" value="P:proteasome-mediated ubiquitin-dependent protein catabolic process"/>
    <property type="evidence" value="ECO:0007669"/>
    <property type="project" value="InterPro"/>
</dbReference>
<keyword evidence="4" id="KW-0647">Proteasome</keyword>
<evidence type="ECO:0000256" key="5">
    <source>
        <dbReference type="ARBA" id="ARBA00023242"/>
    </source>
</evidence>
<dbReference type="PROSITE" id="PS51476">
    <property type="entry name" value="PROTEASOME_BETA_2"/>
    <property type="match status" value="1"/>
</dbReference>
<feature type="region of interest" description="Disordered" evidence="6">
    <location>
        <begin position="1"/>
        <end position="112"/>
    </location>
</feature>
<comment type="caution">
    <text evidence="8">The sequence shown here is derived from an EMBL/GenBank/DDBJ whole genome shotgun (WGS) entry which is preliminary data.</text>
</comment>
<dbReference type="InterPro" id="IPR001353">
    <property type="entry name" value="Proteasome_sua/b"/>
</dbReference>
<accession>A0A8S9N3E0</accession>
<keyword evidence="3" id="KW-0963">Cytoplasm</keyword>
<dbReference type="InterPro" id="IPR023333">
    <property type="entry name" value="Proteasome_suB-type"/>
</dbReference>
<comment type="subcellular location">
    <subcellularLocation>
        <location evidence="1">Nucleus</location>
    </subcellularLocation>
</comment>
<dbReference type="PANTHER" id="PTHR32194">
    <property type="entry name" value="METALLOPROTEASE TLDD"/>
    <property type="match status" value="1"/>
</dbReference>
<name>A0A8S9N3E0_BRACR</name>
<keyword evidence="7" id="KW-1133">Transmembrane helix</keyword>
<keyword evidence="7" id="KW-0812">Transmembrane</keyword>
<comment type="subunit">
    <text evidence="2">Component of the 20S core complex of the 26S proteasome. The 26S proteasome is composed of a core protease (CP), known as the 20S proteasome, capped at one or both ends by the 19S regulatory particle (RP/PA700). The 20S proteasome core is composed of 28 subunits that are arranged in four stacked rings, resulting in a barrel-shaped structure. The two end rings are each formed by seven alpha subunits, and the two central rings are each formed by seven beta subunits. The catalytic chamber with the active sites is on the inside of the barrel.</text>
</comment>
<dbReference type="PROSITE" id="PS00854">
    <property type="entry name" value="PROTEASOME_BETA_1"/>
    <property type="match status" value="1"/>
</dbReference>
<dbReference type="InterPro" id="IPR029055">
    <property type="entry name" value="Ntn_hydrolases_N"/>
</dbReference>
<feature type="compositionally biased region" description="Polar residues" evidence="6">
    <location>
        <begin position="102"/>
        <end position="112"/>
    </location>
</feature>
<dbReference type="SUPFAM" id="SSF56235">
    <property type="entry name" value="N-terminal nucleophile aminohydrolases (Ntn hydrolases)"/>
    <property type="match status" value="2"/>
</dbReference>
<reference evidence="8" key="1">
    <citation type="submission" date="2019-12" db="EMBL/GenBank/DDBJ databases">
        <title>Genome sequencing and annotation of Brassica cretica.</title>
        <authorList>
            <person name="Studholme D.J."/>
            <person name="Sarris P."/>
        </authorList>
    </citation>
    <scope>NUCLEOTIDE SEQUENCE</scope>
    <source>
        <strain evidence="8">PFS-109/04</strain>
        <tissue evidence="8">Leaf</tissue>
    </source>
</reference>
<keyword evidence="5" id="KW-0539">Nucleus</keyword>
<evidence type="ECO:0000256" key="4">
    <source>
        <dbReference type="ARBA" id="ARBA00022942"/>
    </source>
</evidence>
<evidence type="ECO:0000313" key="9">
    <source>
        <dbReference type="Proteomes" id="UP000712600"/>
    </source>
</evidence>
<evidence type="ECO:0000313" key="8">
    <source>
        <dbReference type="EMBL" id="KAF3488358.1"/>
    </source>
</evidence>
<evidence type="ECO:0000256" key="2">
    <source>
        <dbReference type="ARBA" id="ARBA00011517"/>
    </source>
</evidence>
<dbReference type="PANTHER" id="PTHR32194:SF10">
    <property type="entry name" value="PROTEASOME SUBUNIT BETA TYPE-3"/>
    <property type="match status" value="1"/>
</dbReference>
<dbReference type="Pfam" id="PF00227">
    <property type="entry name" value="Proteasome"/>
    <property type="match status" value="2"/>
</dbReference>
<dbReference type="AlphaFoldDB" id="A0A8S9N3E0"/>
<dbReference type="GO" id="GO:0005737">
    <property type="term" value="C:cytoplasm"/>
    <property type="evidence" value="ECO:0007669"/>
    <property type="project" value="TreeGrafter"/>
</dbReference>
<dbReference type="InterPro" id="IPR007789">
    <property type="entry name" value="DUF688"/>
</dbReference>
<proteinExistence type="predicted"/>
<keyword evidence="7" id="KW-0472">Membrane</keyword>
<gene>
    <name evidence="8" type="ORF">F2Q69_00054749</name>
</gene>
<dbReference type="GO" id="GO:0005634">
    <property type="term" value="C:nucleus"/>
    <property type="evidence" value="ECO:0007669"/>
    <property type="project" value="UniProtKB-SubCell"/>
</dbReference>
<evidence type="ECO:0000256" key="6">
    <source>
        <dbReference type="SAM" id="MobiDB-lite"/>
    </source>
</evidence>
<dbReference type="Gene3D" id="3.60.20.10">
    <property type="entry name" value="Glutamine Phosphoribosylpyrophosphate, subunit 1, domain 1"/>
    <property type="match status" value="1"/>
</dbReference>